<feature type="transmembrane region" description="Helical" evidence="2">
    <location>
        <begin position="7"/>
        <end position="30"/>
    </location>
</feature>
<keyword evidence="2" id="KW-1133">Transmembrane helix</keyword>
<dbReference type="PANTHER" id="PTHR30441:SF4">
    <property type="entry name" value="PROTEIN ASMA"/>
    <property type="match status" value="1"/>
</dbReference>
<accession>A0AA96GQR4</accession>
<evidence type="ECO:0000259" key="3">
    <source>
        <dbReference type="Pfam" id="PF05170"/>
    </source>
</evidence>
<dbReference type="PANTHER" id="PTHR30441">
    <property type="entry name" value="DUF748 DOMAIN-CONTAINING PROTEIN"/>
    <property type="match status" value="1"/>
</dbReference>
<organism evidence="4 5">
    <name type="scientific">Candidatus Nitrospira neomarina</name>
    <dbReference type="NCBI Taxonomy" id="3020899"/>
    <lineage>
        <taxon>Bacteria</taxon>
        <taxon>Pseudomonadati</taxon>
        <taxon>Nitrospirota</taxon>
        <taxon>Nitrospiria</taxon>
        <taxon>Nitrospirales</taxon>
        <taxon>Nitrospiraceae</taxon>
        <taxon>Nitrospira</taxon>
    </lineage>
</organism>
<evidence type="ECO:0000313" key="4">
    <source>
        <dbReference type="EMBL" id="WNM63603.1"/>
    </source>
</evidence>
<dbReference type="Pfam" id="PF05170">
    <property type="entry name" value="AsmA"/>
    <property type="match status" value="2"/>
</dbReference>
<gene>
    <name evidence="4" type="ORF">PQG83_07570</name>
</gene>
<evidence type="ECO:0000256" key="2">
    <source>
        <dbReference type="SAM" id="Phobius"/>
    </source>
</evidence>
<feature type="domain" description="AsmA" evidence="3">
    <location>
        <begin position="922"/>
        <end position="1202"/>
    </location>
</feature>
<feature type="domain" description="AsmA" evidence="3">
    <location>
        <begin position="14"/>
        <end position="136"/>
    </location>
</feature>
<dbReference type="InterPro" id="IPR052894">
    <property type="entry name" value="AsmA-related"/>
</dbReference>
<sequence length="1345" mass="145875">MRRRFLWFGLGSIVVIGVFIAVAYILFPFYEEDVYRGSLEAGFSAAMGRPVKLEGPISLTFSLQPILTLEDVHVANPPWSSQPHLFRADRLEIGLSLGPLLRRHLEVENIALEGAELLLEEGAEDRDNWTFQEDTQPGTFSRAVPSVIMTFAERGKIIIERSRILYRPYPAEETTDVWIQRGLIMAPDDQHSTFAFEGAYHDSPVRIELMGGPIMDVFTWTDAWPVEGLLSTTGASASIKGSIGEANSDQAFELQVQIKGDRLSVLNELLQIDLPDSPPVMLAAHVEKNPDVINLNDLRGTLGASDLAGQLRIQNGDEGQKISGRLTSNALQIHDLTSLTPQHSSKQAPYPEEPVSAPPTSPSVDIDLDVTVAKLRLGETDLGSLSLTAGMREDQILLDPIQIKSFGGMGEARLTVDLKPPQAQSTLQAKVRSLNYGSALRALGGAMNIEGSTDFDLTASGSGVQLPELFKSLTVNLQNRRTTFGFSDPTPEAGTPLVLQEGSLRVKKGGPVTMVAHGAYRERAVNLKLAATSLIDLATPGTTWPLSISAQAGGAFLEAKGFLQTVGPDLTGALAVSLKGRRLSELDPDLPPVGPFALMAQLTKKGDRYEVSDFRSRFGNSDLSGILEMNFQKSRPYLTGIFTSKQIDWTELSRPEDESESAIPSEGMRAIDVDLNMVINQVRIGKLNVAGLTFTAGLQAGRLKVESVQGTILDQQSAYGKFHGGFQLDTTRTIPTLSGNVALDHVRYEHLFPEVGFVDPTENVVNLDAEFSSVGHTVSDMLNHSTVRVDGEKLSVRFHREDDHPTPVQVISNLKVETRDGGPLRLYAEGVFDSTAFRLRSSTGSMMDLLKDRGVWPLNVRLDVPETLIELSGHLTLPHPTEEFTLQILMKGNNLRDLDFLTAASLPDIGPLDLTGLVTRSTVGYHVTDLEGSLAGSDVSGHVTLLTNSTRPRVRGKLTAENVVLDAVLTPSVEASVPNKRSTLKAIGDSVKGIGSSAVDVLRDTIGMRKKPKASTLKSIPDLVFPVEDLRAIDLGLDVEIKHIRKGTEDLGHASFQIALEEGLLALQPVTGNLWGGEVEGKLVLDGTQYVPTLEINLQIHGLDYERVARSFEGADLVKGQSQSIMLALQGRGDTLHEVLEQASGRFELVDGPLELATKYIDLWAADLITTALTTAWESESVTKLNCTVGYFDIEEGVVKSDDILIDSHRLTIAGIGKLNLADEILDVLLTPRPKDPSLFSLAHTVRITGPLSDPDVSSDKFRIAESGGWGLLGLVTPVGWVIAIPQIAGTTMGTMKQNPCVEALKGRQETAQALEDIKGGWWGKIKKAFTNLSGSSKSSSDKPR</sequence>
<dbReference type="GO" id="GO:0090313">
    <property type="term" value="P:regulation of protein targeting to membrane"/>
    <property type="evidence" value="ECO:0007669"/>
    <property type="project" value="TreeGrafter"/>
</dbReference>
<dbReference type="GO" id="GO:0005886">
    <property type="term" value="C:plasma membrane"/>
    <property type="evidence" value="ECO:0007669"/>
    <property type="project" value="TreeGrafter"/>
</dbReference>
<evidence type="ECO:0000256" key="1">
    <source>
        <dbReference type="SAM" id="MobiDB-lite"/>
    </source>
</evidence>
<name>A0AA96GQR4_9BACT</name>
<dbReference type="KEGG" id="nneo:PQG83_07570"/>
<keyword evidence="2" id="KW-0812">Transmembrane</keyword>
<dbReference type="Proteomes" id="UP001302494">
    <property type="component" value="Chromosome"/>
</dbReference>
<dbReference type="EMBL" id="CP116968">
    <property type="protein sequence ID" value="WNM63603.1"/>
    <property type="molecule type" value="Genomic_DNA"/>
</dbReference>
<reference evidence="4 5" key="1">
    <citation type="submission" date="2023-01" db="EMBL/GenBank/DDBJ databases">
        <title>Cultivation and genomic characterization of new, ubiquitous marine nitrite-oxidizing bacteria from the Nitrospirales.</title>
        <authorList>
            <person name="Mueller A.J."/>
            <person name="Daebeler A."/>
            <person name="Herbold C.W."/>
            <person name="Kirkegaard R.H."/>
            <person name="Daims H."/>
        </authorList>
    </citation>
    <scope>NUCLEOTIDE SEQUENCE [LARGE SCALE GENOMIC DNA]</scope>
    <source>
        <strain evidence="4 5">DK</strain>
    </source>
</reference>
<proteinExistence type="predicted"/>
<protein>
    <submittedName>
        <fullName evidence="4">AsmA family protein</fullName>
    </submittedName>
</protein>
<keyword evidence="5" id="KW-1185">Reference proteome</keyword>
<keyword evidence="2" id="KW-0472">Membrane</keyword>
<evidence type="ECO:0000313" key="5">
    <source>
        <dbReference type="Proteomes" id="UP001302494"/>
    </source>
</evidence>
<dbReference type="InterPro" id="IPR007844">
    <property type="entry name" value="AsmA"/>
</dbReference>
<feature type="region of interest" description="Disordered" evidence="1">
    <location>
        <begin position="341"/>
        <end position="364"/>
    </location>
</feature>
<dbReference type="RefSeq" id="WP_312748291.1">
    <property type="nucleotide sequence ID" value="NZ_CP116968.1"/>
</dbReference>